<evidence type="ECO:0000313" key="3">
    <source>
        <dbReference type="Proteomes" id="UP000092544"/>
    </source>
</evidence>
<proteinExistence type="predicted"/>
<dbReference type="Proteomes" id="UP000092544">
    <property type="component" value="Unassembled WGS sequence"/>
</dbReference>
<feature type="region of interest" description="Disordered" evidence="1">
    <location>
        <begin position="1"/>
        <end position="47"/>
    </location>
</feature>
<protein>
    <submittedName>
        <fullName evidence="2">Uncharacterized protein</fullName>
    </submittedName>
</protein>
<dbReference type="AlphaFoldDB" id="A0A1A8T174"/>
<dbReference type="STRING" id="1792290.MSP8886_00257"/>
<evidence type="ECO:0000313" key="2">
    <source>
        <dbReference type="EMBL" id="SBS25366.1"/>
    </source>
</evidence>
<organism evidence="2 3">
    <name type="scientific">Marinomonas spartinae</name>
    <dbReference type="NCBI Taxonomy" id="1792290"/>
    <lineage>
        <taxon>Bacteria</taxon>
        <taxon>Pseudomonadati</taxon>
        <taxon>Pseudomonadota</taxon>
        <taxon>Gammaproteobacteria</taxon>
        <taxon>Oceanospirillales</taxon>
        <taxon>Oceanospirillaceae</taxon>
        <taxon>Marinomonas</taxon>
    </lineage>
</organism>
<feature type="compositionally biased region" description="Basic and acidic residues" evidence="1">
    <location>
        <begin position="21"/>
        <end position="30"/>
    </location>
</feature>
<sequence length="47" mass="5061">MKAQPHKDKNQAVVKKNGATRARDASHRTDSYGAPPNNPTAQAQCSL</sequence>
<evidence type="ECO:0000256" key="1">
    <source>
        <dbReference type="SAM" id="MobiDB-lite"/>
    </source>
</evidence>
<dbReference type="RefSeq" id="WP_175365237.1">
    <property type="nucleotide sequence ID" value="NZ_FLOB01000001.1"/>
</dbReference>
<gene>
    <name evidence="2" type="ORF">MSP8886_00257</name>
</gene>
<accession>A0A1A8T174</accession>
<name>A0A1A8T174_9GAMM</name>
<keyword evidence="3" id="KW-1185">Reference proteome</keyword>
<dbReference type="EMBL" id="FLOB01000001">
    <property type="protein sequence ID" value="SBS25366.1"/>
    <property type="molecule type" value="Genomic_DNA"/>
</dbReference>
<reference evidence="2 3" key="1">
    <citation type="submission" date="2016-06" db="EMBL/GenBank/DDBJ databases">
        <authorList>
            <person name="Kjaerup R.B."/>
            <person name="Dalgaard T.S."/>
            <person name="Juul-Madsen H.R."/>
        </authorList>
    </citation>
    <scope>NUCLEOTIDE SEQUENCE [LARGE SCALE GENOMIC DNA]</scope>
    <source>
        <strain evidence="2 3">CECT 8886</strain>
    </source>
</reference>
<feature type="compositionally biased region" description="Basic and acidic residues" evidence="1">
    <location>
        <begin position="1"/>
        <end position="10"/>
    </location>
</feature>